<dbReference type="OMA" id="CADVECI"/>
<dbReference type="GO" id="GO:0031965">
    <property type="term" value="C:nuclear membrane"/>
    <property type="evidence" value="ECO:0007669"/>
    <property type="project" value="UniProtKB-SubCell"/>
</dbReference>
<dbReference type="HOGENOM" id="CLU_064541_0_1_1"/>
<evidence type="ECO:0000313" key="13">
    <source>
        <dbReference type="EMBL" id="KDN51438.1"/>
    </source>
</evidence>
<dbReference type="InParanoid" id="A0A066WFY9"/>
<dbReference type="InterPro" id="IPR013969">
    <property type="entry name" value="Oligosacch_biosynth_Alg14"/>
</dbReference>
<keyword evidence="9 12" id="KW-0472">Membrane</keyword>
<comment type="similarity">
    <text evidence="3">Belongs to the ALG14 family.</text>
</comment>
<dbReference type="PANTHER" id="PTHR12154:SF4">
    <property type="entry name" value="UDP-N-ACETYLGLUCOSAMINE TRANSFERASE SUBUNIT ALG14 HOMOLOG"/>
    <property type="match status" value="1"/>
</dbReference>
<keyword evidence="7" id="KW-0256">Endoplasmic reticulum</keyword>
<feature type="region of interest" description="Disordered" evidence="11">
    <location>
        <begin position="59"/>
        <end position="79"/>
    </location>
</feature>
<dbReference type="Proteomes" id="UP000027361">
    <property type="component" value="Unassembled WGS sequence"/>
</dbReference>
<evidence type="ECO:0000256" key="9">
    <source>
        <dbReference type="ARBA" id="ARBA00023136"/>
    </source>
</evidence>
<feature type="compositionally biased region" description="Basic and acidic residues" evidence="11">
    <location>
        <begin position="131"/>
        <end position="140"/>
    </location>
</feature>
<feature type="transmembrane region" description="Helical" evidence="12">
    <location>
        <begin position="30"/>
        <end position="53"/>
    </location>
</feature>
<dbReference type="GO" id="GO:0043541">
    <property type="term" value="C:UDP-N-acetylglucosamine transferase complex"/>
    <property type="evidence" value="ECO:0007669"/>
    <property type="project" value="TreeGrafter"/>
</dbReference>
<dbReference type="Pfam" id="PF08660">
    <property type="entry name" value="Alg14"/>
    <property type="match status" value="1"/>
</dbReference>
<gene>
    <name evidence="13" type="ORF">K437DRAFT_254854</name>
</gene>
<evidence type="ECO:0000256" key="7">
    <source>
        <dbReference type="ARBA" id="ARBA00022824"/>
    </source>
</evidence>
<feature type="region of interest" description="Disordered" evidence="11">
    <location>
        <begin position="131"/>
        <end position="162"/>
    </location>
</feature>
<comment type="subunit">
    <text evidence="4">Heterodimer with ALG13 to form a functional enzyme.</text>
</comment>
<evidence type="ECO:0000256" key="4">
    <source>
        <dbReference type="ARBA" id="ARBA00011335"/>
    </source>
</evidence>
<keyword evidence="14" id="KW-1185">Reference proteome</keyword>
<evidence type="ECO:0000256" key="3">
    <source>
        <dbReference type="ARBA" id="ARBA00009731"/>
    </source>
</evidence>
<keyword evidence="13" id="KW-0808">Transferase</keyword>
<name>A0A066WFY9_TILAU</name>
<feature type="compositionally biased region" description="Low complexity" evidence="11">
    <location>
        <begin position="147"/>
        <end position="160"/>
    </location>
</feature>
<accession>A0A066WFY9</accession>
<evidence type="ECO:0000256" key="12">
    <source>
        <dbReference type="SAM" id="Phobius"/>
    </source>
</evidence>
<evidence type="ECO:0000256" key="11">
    <source>
        <dbReference type="SAM" id="MobiDB-lite"/>
    </source>
</evidence>
<dbReference type="Gene3D" id="3.40.50.2000">
    <property type="entry name" value="Glycogen Phosphorylase B"/>
    <property type="match status" value="1"/>
</dbReference>
<protein>
    <recommendedName>
        <fullName evidence="5">UDP-N-acetylglucosamine transferase subunit ALG14</fullName>
    </recommendedName>
    <alternativeName>
        <fullName evidence="10">Asparagine-linked glycosylation protein 14</fullName>
    </alternativeName>
</protein>
<evidence type="ECO:0000256" key="8">
    <source>
        <dbReference type="ARBA" id="ARBA00022989"/>
    </source>
</evidence>
<evidence type="ECO:0000256" key="1">
    <source>
        <dbReference type="ARBA" id="ARBA00004389"/>
    </source>
</evidence>
<dbReference type="STRING" id="1037660.A0A066WFY9"/>
<evidence type="ECO:0000256" key="10">
    <source>
        <dbReference type="ARBA" id="ARBA00032062"/>
    </source>
</evidence>
<dbReference type="GeneID" id="25263997"/>
<dbReference type="EMBL" id="JMSN01000016">
    <property type="protein sequence ID" value="KDN51438.1"/>
    <property type="molecule type" value="Genomic_DNA"/>
</dbReference>
<keyword evidence="6 12" id="KW-0812">Transmembrane</keyword>
<sequence>MLLIPEDAILRFRHSLLHDAAQRAAAAHQLVILLAQVALALALCVAARIWFILPRRAGRTSSSSAGAGGIHRPRGRAAHASAQADETCSLALLLGSGGHTTEMLQLLSALPPQRYASRTYLVSSGDRFSAHKAREHERGMRAAVQTQSQPDSDSAAAPAAEDVVKEEENARIIVLPRARDVHQSVLTTPLTLLRSLLVCLWVVALQPLLFGPSPPLPGAGAKTGQSGRGRRGRMLADVILLNGPGTCVPVVLAVYVLRIFALPSPRLIYVESFARVRHLSLTGKLLRPLVDRFVVQWPQLAAPATAAAGSDAKEESKVTLQVPPCADVECIGWLV</sequence>
<dbReference type="GO" id="GO:0006488">
    <property type="term" value="P:dolichol-linked oligosaccharide biosynthetic process"/>
    <property type="evidence" value="ECO:0007669"/>
    <property type="project" value="InterPro"/>
</dbReference>
<feature type="transmembrane region" description="Helical" evidence="12">
    <location>
        <begin position="238"/>
        <end position="257"/>
    </location>
</feature>
<evidence type="ECO:0000313" key="14">
    <source>
        <dbReference type="Proteomes" id="UP000027361"/>
    </source>
</evidence>
<dbReference type="RefSeq" id="XP_013244774.1">
    <property type="nucleotide sequence ID" value="XM_013389320.1"/>
</dbReference>
<dbReference type="OrthoDB" id="17098at2759"/>
<evidence type="ECO:0000256" key="5">
    <source>
        <dbReference type="ARBA" id="ARBA00017467"/>
    </source>
</evidence>
<comment type="caution">
    <text evidence="13">The sequence shown here is derived from an EMBL/GenBank/DDBJ whole genome shotgun (WGS) entry which is preliminary data.</text>
</comment>
<dbReference type="PANTHER" id="PTHR12154">
    <property type="entry name" value="GLYCOSYL TRANSFERASE-RELATED"/>
    <property type="match status" value="1"/>
</dbReference>
<evidence type="ECO:0000256" key="6">
    <source>
        <dbReference type="ARBA" id="ARBA00022692"/>
    </source>
</evidence>
<reference evidence="13 14" key="1">
    <citation type="submission" date="2014-05" db="EMBL/GenBank/DDBJ databases">
        <title>Draft genome sequence of a rare smut relative, Tilletiaria anomala UBC 951.</title>
        <authorList>
            <consortium name="DOE Joint Genome Institute"/>
            <person name="Toome M."/>
            <person name="Kuo A."/>
            <person name="Henrissat B."/>
            <person name="Lipzen A."/>
            <person name="Tritt A."/>
            <person name="Yoshinaga Y."/>
            <person name="Zane M."/>
            <person name="Barry K."/>
            <person name="Grigoriev I.V."/>
            <person name="Spatafora J.W."/>
            <person name="Aimea M.C."/>
        </authorList>
    </citation>
    <scope>NUCLEOTIDE SEQUENCE [LARGE SCALE GENOMIC DNA]</scope>
    <source>
        <strain evidence="13 14">UBC 951</strain>
    </source>
</reference>
<dbReference type="GO" id="GO:0004577">
    <property type="term" value="F:N-acetylglucosaminyldiphosphodolichol N-acetylglucosaminyltransferase activity"/>
    <property type="evidence" value="ECO:0007669"/>
    <property type="project" value="TreeGrafter"/>
</dbReference>
<dbReference type="FunCoup" id="A0A066WFY9">
    <property type="interactions" value="126"/>
</dbReference>
<keyword evidence="8 12" id="KW-1133">Transmembrane helix</keyword>
<proteinExistence type="inferred from homology"/>
<organism evidence="13 14">
    <name type="scientific">Tilletiaria anomala (strain ATCC 24038 / CBS 436.72 / UBC 951)</name>
    <dbReference type="NCBI Taxonomy" id="1037660"/>
    <lineage>
        <taxon>Eukaryota</taxon>
        <taxon>Fungi</taxon>
        <taxon>Dikarya</taxon>
        <taxon>Basidiomycota</taxon>
        <taxon>Ustilaginomycotina</taxon>
        <taxon>Exobasidiomycetes</taxon>
        <taxon>Georgefischeriales</taxon>
        <taxon>Tilletiariaceae</taxon>
        <taxon>Tilletiaria</taxon>
    </lineage>
</organism>
<dbReference type="AlphaFoldDB" id="A0A066WFY9"/>
<comment type="subcellular location">
    <subcellularLocation>
        <location evidence="1">Endoplasmic reticulum membrane</location>
        <topology evidence="1">Single-pass membrane protein</topology>
    </subcellularLocation>
    <subcellularLocation>
        <location evidence="2">Nucleus membrane</location>
        <topology evidence="2">Single-pass membrane protein</topology>
    </subcellularLocation>
</comment>
<evidence type="ECO:0000256" key="2">
    <source>
        <dbReference type="ARBA" id="ARBA00004590"/>
    </source>
</evidence>